<evidence type="ECO:0000259" key="3">
    <source>
        <dbReference type="Pfam" id="PF03109"/>
    </source>
</evidence>
<dbReference type="PANTHER" id="PTHR43173:SF28">
    <property type="entry name" value="AARF DOMAIN CONTAINING KINASE 5"/>
    <property type="match status" value="1"/>
</dbReference>
<proteinExistence type="inferred from homology"/>
<evidence type="ECO:0000256" key="2">
    <source>
        <dbReference type="SAM" id="Phobius"/>
    </source>
</evidence>
<sequence>MFVTCPLVLTMWNKLRAPSLFKAASTTSLYRRSINTKISKFIRSRGLVAPLVLFTAGAGTYYYQDEPTRRQLRVTLQGVNRLIRSVITGAIVTLDYKITLHDVTDESAGYTERLNAVHKRAAERILWCCLKNGGLYIKFGQGLVIMNHILPRPYLETLVVLQDKVLTRGPHEVETLFREEFGKLPSEVFREFDEEPIAAASLAQVHKAVTHTGDEVAVKVQYIDLQDRFLGDMFTMRILAVLLGKVYPKLDFADILKELKGNMARELDFVAEATNAEKCARDLSHLPYVYVPKVHWNLTTKKILTTEFIHGVKISNKQALAEAGLSLHDIDNKLVRCFADQIFHSGHVHADPHPGNLYVRKDKQGKAELVLLDHGLYEYMEATERIALANMFKAIVLKDEEAMRLHAHTMNVDEWHLLACCLTQKYVATKSNPPPDWRKIKNKSDWKKLSEQEKKEIRDYFEDLHSRMLDVMKQMPKPLMLIMRNLNTIRSIHRDHGNLVNRYIIMARSAVEGAEKSTRQGHGLLSIARSYKERFMFEYHLKLDSIRSWLLVKALTVLVWLGRVPNFEETLNRNSPQDIELKTLN</sequence>
<feature type="domain" description="ABC1 atypical kinase-like" evidence="3">
    <location>
        <begin position="161"/>
        <end position="404"/>
    </location>
</feature>
<dbReference type="Pfam" id="PF03109">
    <property type="entry name" value="ABC1"/>
    <property type="match status" value="1"/>
</dbReference>
<evidence type="ECO:0000313" key="4">
    <source>
        <dbReference type="EMBL" id="KAF6041391.1"/>
    </source>
</evidence>
<dbReference type="InterPro" id="IPR004147">
    <property type="entry name" value="ABC1_dom"/>
</dbReference>
<dbReference type="AlphaFoldDB" id="A0A7J7KT55"/>
<dbReference type="Proteomes" id="UP000593567">
    <property type="component" value="Unassembled WGS sequence"/>
</dbReference>
<keyword evidence="5" id="KW-1185">Reference proteome</keyword>
<feature type="transmembrane region" description="Helical" evidence="2">
    <location>
        <begin position="46"/>
        <end position="63"/>
    </location>
</feature>
<evidence type="ECO:0000313" key="5">
    <source>
        <dbReference type="Proteomes" id="UP000593567"/>
    </source>
</evidence>
<dbReference type="InterPro" id="IPR045307">
    <property type="entry name" value="ADCK1_dom"/>
</dbReference>
<dbReference type="PANTHER" id="PTHR43173">
    <property type="entry name" value="ABC1 FAMILY PROTEIN"/>
    <property type="match status" value="1"/>
</dbReference>
<dbReference type="SUPFAM" id="SSF56112">
    <property type="entry name" value="Protein kinase-like (PK-like)"/>
    <property type="match status" value="1"/>
</dbReference>
<keyword evidence="2" id="KW-0472">Membrane</keyword>
<comment type="similarity">
    <text evidence="1">Belongs to the protein kinase superfamily. ADCK protein kinase family.</text>
</comment>
<dbReference type="CDD" id="cd13969">
    <property type="entry name" value="ADCK1-like"/>
    <property type="match status" value="1"/>
</dbReference>
<dbReference type="InterPro" id="IPR051130">
    <property type="entry name" value="Mito_struct-func_regulator"/>
</dbReference>
<name>A0A7J7KT55_BUGNE</name>
<dbReference type="InterPro" id="IPR011009">
    <property type="entry name" value="Kinase-like_dom_sf"/>
</dbReference>
<keyword evidence="2" id="KW-1133">Transmembrane helix</keyword>
<protein>
    <submittedName>
        <fullName evidence="4">ADCK5</fullName>
    </submittedName>
</protein>
<reference evidence="4" key="1">
    <citation type="submission" date="2020-06" db="EMBL/GenBank/DDBJ databases">
        <title>Draft genome of Bugula neritina, a colonial animal packing powerful symbionts and potential medicines.</title>
        <authorList>
            <person name="Rayko M."/>
        </authorList>
    </citation>
    <scope>NUCLEOTIDE SEQUENCE [LARGE SCALE GENOMIC DNA]</scope>
    <source>
        <strain evidence="4">Kwan_BN1</strain>
    </source>
</reference>
<accession>A0A7J7KT55</accession>
<gene>
    <name evidence="4" type="ORF">EB796_000345</name>
</gene>
<organism evidence="4 5">
    <name type="scientific">Bugula neritina</name>
    <name type="common">Brown bryozoan</name>
    <name type="synonym">Sertularia neritina</name>
    <dbReference type="NCBI Taxonomy" id="10212"/>
    <lineage>
        <taxon>Eukaryota</taxon>
        <taxon>Metazoa</taxon>
        <taxon>Spiralia</taxon>
        <taxon>Lophotrochozoa</taxon>
        <taxon>Bryozoa</taxon>
        <taxon>Gymnolaemata</taxon>
        <taxon>Cheilostomatida</taxon>
        <taxon>Flustrina</taxon>
        <taxon>Buguloidea</taxon>
        <taxon>Bugulidae</taxon>
        <taxon>Bugula</taxon>
    </lineage>
</organism>
<keyword evidence="2" id="KW-0812">Transmembrane</keyword>
<comment type="caution">
    <text evidence="4">The sequence shown here is derived from an EMBL/GenBank/DDBJ whole genome shotgun (WGS) entry which is preliminary data.</text>
</comment>
<dbReference type="EMBL" id="VXIV02000055">
    <property type="protein sequence ID" value="KAF6041391.1"/>
    <property type="molecule type" value="Genomic_DNA"/>
</dbReference>
<dbReference type="OrthoDB" id="427480at2759"/>
<evidence type="ECO:0000256" key="1">
    <source>
        <dbReference type="ARBA" id="ARBA00009670"/>
    </source>
</evidence>